<protein>
    <recommendedName>
        <fullName evidence="3">Tetratricopeptide repeat protein</fullName>
    </recommendedName>
</protein>
<dbReference type="EMBL" id="CP036266">
    <property type="protein sequence ID" value="QDT22872.1"/>
    <property type="molecule type" value="Genomic_DNA"/>
</dbReference>
<dbReference type="OrthoDB" id="215178at2"/>
<reference evidence="1 2" key="1">
    <citation type="submission" date="2019-02" db="EMBL/GenBank/DDBJ databases">
        <title>Deep-cultivation of Planctomycetes and their phenomic and genomic characterization uncovers novel biology.</title>
        <authorList>
            <person name="Wiegand S."/>
            <person name="Jogler M."/>
            <person name="Boedeker C."/>
            <person name="Pinto D."/>
            <person name="Vollmers J."/>
            <person name="Rivas-Marin E."/>
            <person name="Kohn T."/>
            <person name="Peeters S.H."/>
            <person name="Heuer A."/>
            <person name="Rast P."/>
            <person name="Oberbeckmann S."/>
            <person name="Bunk B."/>
            <person name="Jeske O."/>
            <person name="Meyerdierks A."/>
            <person name="Storesund J.E."/>
            <person name="Kallscheuer N."/>
            <person name="Luecker S."/>
            <person name="Lage O.M."/>
            <person name="Pohl T."/>
            <person name="Merkel B.J."/>
            <person name="Hornburger P."/>
            <person name="Mueller R.-W."/>
            <person name="Bruemmer F."/>
            <person name="Labrenz M."/>
            <person name="Spormann A.M."/>
            <person name="Op den Camp H."/>
            <person name="Overmann J."/>
            <person name="Amann R."/>
            <person name="Jetten M.S.M."/>
            <person name="Mascher T."/>
            <person name="Medema M.H."/>
            <person name="Devos D.P."/>
            <person name="Kaster A.-K."/>
            <person name="Ovreas L."/>
            <person name="Rohde M."/>
            <person name="Galperin M.Y."/>
            <person name="Jogler C."/>
        </authorList>
    </citation>
    <scope>NUCLEOTIDE SEQUENCE [LARGE SCALE GENOMIC DNA]</scope>
    <source>
        <strain evidence="1 2">HG66A1</strain>
    </source>
</reference>
<dbReference type="Proteomes" id="UP000320421">
    <property type="component" value="Chromosome"/>
</dbReference>
<evidence type="ECO:0008006" key="3">
    <source>
        <dbReference type="Google" id="ProtNLM"/>
    </source>
</evidence>
<keyword evidence="2" id="KW-1185">Reference proteome</keyword>
<dbReference type="AlphaFoldDB" id="A0A517PU29"/>
<dbReference type="SUPFAM" id="SSF48452">
    <property type="entry name" value="TPR-like"/>
    <property type="match status" value="1"/>
</dbReference>
<accession>A0A517PU29</accession>
<evidence type="ECO:0000313" key="2">
    <source>
        <dbReference type="Proteomes" id="UP000320421"/>
    </source>
</evidence>
<evidence type="ECO:0000313" key="1">
    <source>
        <dbReference type="EMBL" id="QDT22872.1"/>
    </source>
</evidence>
<organism evidence="1 2">
    <name type="scientific">Gimesia chilikensis</name>
    <dbReference type="NCBI Taxonomy" id="2605989"/>
    <lineage>
        <taxon>Bacteria</taxon>
        <taxon>Pseudomonadati</taxon>
        <taxon>Planctomycetota</taxon>
        <taxon>Planctomycetia</taxon>
        <taxon>Planctomycetales</taxon>
        <taxon>Planctomycetaceae</taxon>
        <taxon>Gimesia</taxon>
    </lineage>
</organism>
<dbReference type="RefSeq" id="WP_145189420.1">
    <property type="nucleotide sequence ID" value="NZ_CP036266.1"/>
</dbReference>
<name>A0A517PU29_9PLAN</name>
<dbReference type="InterPro" id="IPR011990">
    <property type="entry name" value="TPR-like_helical_dom_sf"/>
</dbReference>
<sequence length="153" mass="17493">MQSPAFDPQHAHRHFAATCFNKTWEYLDKTDRTAAENLAMISACHASHWHWAQYDEHTPENISIAYWQLARVYAVTNQPSNAFSYAMLCLKVTQDNHLKPFCLAYAYEALARAASVANKPEEVETYKQQAKNIAESDLEGDEKQQLLDDLNTI</sequence>
<proteinExistence type="predicted"/>
<gene>
    <name evidence="1" type="ORF">HG66A1_46830</name>
</gene>